<accession>A0A9W9FD27</accession>
<keyword evidence="9" id="KW-1185">Reference proteome</keyword>
<evidence type="ECO:0000256" key="5">
    <source>
        <dbReference type="ARBA" id="ARBA00023242"/>
    </source>
</evidence>
<evidence type="ECO:0000256" key="1">
    <source>
        <dbReference type="ARBA" id="ARBA00004123"/>
    </source>
</evidence>
<dbReference type="GeneID" id="81356447"/>
<keyword evidence="4" id="KW-0238">DNA-binding</keyword>
<feature type="compositionally biased region" description="Low complexity" evidence="6">
    <location>
        <begin position="99"/>
        <end position="110"/>
    </location>
</feature>
<feature type="compositionally biased region" description="Polar residues" evidence="6">
    <location>
        <begin position="144"/>
        <end position="170"/>
    </location>
</feature>
<proteinExistence type="inferred from homology"/>
<feature type="region of interest" description="Disordered" evidence="6">
    <location>
        <begin position="99"/>
        <end position="184"/>
    </location>
</feature>
<feature type="region of interest" description="Disordered" evidence="6">
    <location>
        <begin position="383"/>
        <end position="418"/>
    </location>
</feature>
<sequence length="454" mass="49322">MNNLNRPVEQALGILVPTHAAYLPEELVSLAKSLVAQSRSLSSSLKPEEDIARPYACAEIACRRLTRALKLPPLLGHPPCPPRVYKKLYTLVDKSLSASSSGMKRSASGSIAGSPSRASSTQTTPTKASSIAHSPTKAAPTPRGLQNTPSKSTPLKRSVSVANNLGSPSKSARKSVSGHPRGISASTIIPDAPAWAMTAIRTICKTLATPAPRTTTWSRPPISRTLPPHIFAGVSSILFMTSSMSIDEEGFEQDVLDFLEPIVSIKPAGNDDDFKELVYAMAVAVYFLVLARRRNPAPSAEGEEVNSEAQKMDKKTFTEMRQTALTSLGLPNDRRHRDDVDQWIALIMEQGWANGQEWFENIPLAGELDGEDEEGNSYRNMDEEDAALRGVKLPKRREPAAGSRSTPTNAPRGGLLPGLGTMMQDRVDWLSEDRQEDFLEWKADIMSRIGQAAA</sequence>
<dbReference type="OrthoDB" id="5367324at2759"/>
<feature type="domain" description="ORC6 first cyclin-like" evidence="7">
    <location>
        <begin position="14"/>
        <end position="99"/>
    </location>
</feature>
<evidence type="ECO:0000259" key="7">
    <source>
        <dbReference type="Pfam" id="PF05460"/>
    </source>
</evidence>
<gene>
    <name evidence="8" type="ORF">N7532_004974</name>
</gene>
<comment type="subcellular location">
    <subcellularLocation>
        <location evidence="1">Nucleus</location>
    </subcellularLocation>
</comment>
<feature type="compositionally biased region" description="Polar residues" evidence="6">
    <location>
        <begin position="111"/>
        <end position="133"/>
    </location>
</feature>
<organism evidence="8 9">
    <name type="scientific">Penicillium argentinense</name>
    <dbReference type="NCBI Taxonomy" id="1131581"/>
    <lineage>
        <taxon>Eukaryota</taxon>
        <taxon>Fungi</taxon>
        <taxon>Dikarya</taxon>
        <taxon>Ascomycota</taxon>
        <taxon>Pezizomycotina</taxon>
        <taxon>Eurotiomycetes</taxon>
        <taxon>Eurotiomycetidae</taxon>
        <taxon>Eurotiales</taxon>
        <taxon>Aspergillaceae</taxon>
        <taxon>Penicillium</taxon>
    </lineage>
</organism>
<name>A0A9W9FD27_9EURO</name>
<dbReference type="InterPro" id="IPR008721">
    <property type="entry name" value="ORC6_cyclin_first"/>
</dbReference>
<evidence type="ECO:0000256" key="3">
    <source>
        <dbReference type="ARBA" id="ARBA00022705"/>
    </source>
</evidence>
<dbReference type="Pfam" id="PF05460">
    <property type="entry name" value="ORC6"/>
    <property type="match status" value="1"/>
</dbReference>
<protein>
    <recommendedName>
        <fullName evidence="7">ORC6 first cyclin-like domain-containing protein</fullName>
    </recommendedName>
</protein>
<comment type="caution">
    <text evidence="8">The sequence shown here is derived from an EMBL/GenBank/DDBJ whole genome shotgun (WGS) entry which is preliminary data.</text>
</comment>
<keyword evidence="5" id="KW-0539">Nucleus</keyword>
<dbReference type="GO" id="GO:0006260">
    <property type="term" value="P:DNA replication"/>
    <property type="evidence" value="ECO:0007669"/>
    <property type="project" value="UniProtKB-KW"/>
</dbReference>
<evidence type="ECO:0000256" key="6">
    <source>
        <dbReference type="SAM" id="MobiDB-lite"/>
    </source>
</evidence>
<reference evidence="8" key="2">
    <citation type="journal article" date="2023" name="IMA Fungus">
        <title>Comparative genomic study of the Penicillium genus elucidates a diverse pangenome and 15 lateral gene transfer events.</title>
        <authorList>
            <person name="Petersen C."/>
            <person name="Sorensen T."/>
            <person name="Nielsen M.R."/>
            <person name="Sondergaard T.E."/>
            <person name="Sorensen J.L."/>
            <person name="Fitzpatrick D.A."/>
            <person name="Frisvad J.C."/>
            <person name="Nielsen K.L."/>
        </authorList>
    </citation>
    <scope>NUCLEOTIDE SEQUENCE</scope>
    <source>
        <strain evidence="8">IBT 30761</strain>
    </source>
</reference>
<evidence type="ECO:0000313" key="8">
    <source>
        <dbReference type="EMBL" id="KAJ5097973.1"/>
    </source>
</evidence>
<dbReference type="RefSeq" id="XP_056473627.1">
    <property type="nucleotide sequence ID" value="XM_056617468.1"/>
</dbReference>
<comment type="similarity">
    <text evidence="2">Belongs to the ORC6 family.</text>
</comment>
<evidence type="ECO:0000256" key="2">
    <source>
        <dbReference type="ARBA" id="ARBA00010840"/>
    </source>
</evidence>
<dbReference type="AlphaFoldDB" id="A0A9W9FD27"/>
<dbReference type="Proteomes" id="UP001149074">
    <property type="component" value="Unassembled WGS sequence"/>
</dbReference>
<dbReference type="GO" id="GO:0005664">
    <property type="term" value="C:nuclear origin of replication recognition complex"/>
    <property type="evidence" value="ECO:0007669"/>
    <property type="project" value="InterPro"/>
</dbReference>
<reference evidence="8" key="1">
    <citation type="submission" date="2022-11" db="EMBL/GenBank/DDBJ databases">
        <authorList>
            <person name="Petersen C."/>
        </authorList>
    </citation>
    <scope>NUCLEOTIDE SEQUENCE</scope>
    <source>
        <strain evidence="8">IBT 30761</strain>
    </source>
</reference>
<evidence type="ECO:0000256" key="4">
    <source>
        <dbReference type="ARBA" id="ARBA00023125"/>
    </source>
</evidence>
<keyword evidence="3" id="KW-0235">DNA replication</keyword>
<evidence type="ECO:0000313" key="9">
    <source>
        <dbReference type="Proteomes" id="UP001149074"/>
    </source>
</evidence>
<dbReference type="EMBL" id="JAPQKI010000005">
    <property type="protein sequence ID" value="KAJ5097973.1"/>
    <property type="molecule type" value="Genomic_DNA"/>
</dbReference>
<dbReference type="GO" id="GO:0003677">
    <property type="term" value="F:DNA binding"/>
    <property type="evidence" value="ECO:0007669"/>
    <property type="project" value="UniProtKB-KW"/>
</dbReference>